<evidence type="ECO:0000259" key="7">
    <source>
        <dbReference type="PROSITE" id="PS50850"/>
    </source>
</evidence>
<dbReference type="GO" id="GO:0005886">
    <property type="term" value="C:plasma membrane"/>
    <property type="evidence" value="ECO:0007669"/>
    <property type="project" value="UniProtKB-SubCell"/>
</dbReference>
<keyword evidence="9" id="KW-1185">Reference proteome</keyword>
<dbReference type="Gene3D" id="1.20.1250.20">
    <property type="entry name" value="MFS general substrate transporter like domains"/>
    <property type="match status" value="2"/>
</dbReference>
<dbReference type="Proteomes" id="UP000237640">
    <property type="component" value="Unassembled WGS sequence"/>
</dbReference>
<feature type="transmembrane region" description="Helical" evidence="6">
    <location>
        <begin position="79"/>
        <end position="97"/>
    </location>
</feature>
<dbReference type="InterPro" id="IPR011701">
    <property type="entry name" value="MFS"/>
</dbReference>
<comment type="caution">
    <text evidence="8">The sequence shown here is derived from an EMBL/GenBank/DDBJ whole genome shotgun (WGS) entry which is preliminary data.</text>
</comment>
<dbReference type="SUPFAM" id="SSF103473">
    <property type="entry name" value="MFS general substrate transporter"/>
    <property type="match status" value="1"/>
</dbReference>
<evidence type="ECO:0000256" key="3">
    <source>
        <dbReference type="ARBA" id="ARBA00022692"/>
    </source>
</evidence>
<feature type="transmembrane region" description="Helical" evidence="6">
    <location>
        <begin position="51"/>
        <end position="70"/>
    </location>
</feature>
<evidence type="ECO:0000256" key="1">
    <source>
        <dbReference type="ARBA" id="ARBA00004429"/>
    </source>
</evidence>
<protein>
    <submittedName>
        <fullName evidence="8">Fucose permease</fullName>
    </submittedName>
</protein>
<feature type="transmembrane region" description="Helical" evidence="6">
    <location>
        <begin position="322"/>
        <end position="345"/>
    </location>
</feature>
<dbReference type="OrthoDB" id="3225787at2"/>
<keyword evidence="4 6" id="KW-1133">Transmembrane helix</keyword>
<keyword evidence="5 6" id="KW-0472">Membrane</keyword>
<feature type="transmembrane region" description="Helical" evidence="6">
    <location>
        <begin position="357"/>
        <end position="376"/>
    </location>
</feature>
<evidence type="ECO:0000256" key="5">
    <source>
        <dbReference type="ARBA" id="ARBA00023136"/>
    </source>
</evidence>
<dbReference type="PANTHER" id="PTHR43702">
    <property type="entry name" value="L-FUCOSE-PROTON SYMPORTER"/>
    <property type="match status" value="1"/>
</dbReference>
<feature type="transmembrane region" description="Helical" evidence="6">
    <location>
        <begin position="103"/>
        <end position="122"/>
    </location>
</feature>
<dbReference type="PROSITE" id="PS50850">
    <property type="entry name" value="MFS"/>
    <property type="match status" value="1"/>
</dbReference>
<dbReference type="Pfam" id="PF07690">
    <property type="entry name" value="MFS_1"/>
    <property type="match status" value="1"/>
</dbReference>
<sequence>MGTDNKPKRYYHIIGLVMLIFFVISFITNILNSIIVDVKNSFDLSLSLTGLLPFAFFIAYGVMSIPAGFLSEKYSDRRLLSLSFLFMALASLVFTLFPGYVIFSITLFVLGSCMAVLQVIINPMLRAAGGEEHFAFNSVLAQLVFGLASFLSPFLYKYVVDEDSTDGGLAKLLRDVVSEDLPWVGLYLVFSGIAVLLLIVVFLVRYPKYQKKADEVAGDSQSYINLLKNKWTLLFFLGIFCYVGTEQGVGNWISQFLFEYHGLDAQTVGADTVAYFWAMLTIGCLLGLLLLKIMDSRKLLIGATLITMVFIVLALLGNTRTALFAFPAIGFFISVMWSIIFSLALNSVKENHGSLSGILCTGIAGGAIFPLIVGGLGQLTNLRFGMFFLLIPLGFILSIGFWARPLVNNKTVSFKKENVDA</sequence>
<dbReference type="PANTHER" id="PTHR43702:SF12">
    <property type="entry name" value="N-ACETYL GLUCOSAMINE TRANSPORTER NAGP"/>
    <property type="match status" value="1"/>
</dbReference>
<dbReference type="EMBL" id="PVYX01000002">
    <property type="protein sequence ID" value="PRX54934.1"/>
    <property type="molecule type" value="Genomic_DNA"/>
</dbReference>
<feature type="transmembrane region" description="Helical" evidence="6">
    <location>
        <begin position="298"/>
        <end position="316"/>
    </location>
</feature>
<feature type="transmembrane region" description="Helical" evidence="6">
    <location>
        <begin position="12"/>
        <end position="31"/>
    </location>
</feature>
<feature type="transmembrane region" description="Helical" evidence="6">
    <location>
        <begin position="382"/>
        <end position="403"/>
    </location>
</feature>
<dbReference type="InterPro" id="IPR036259">
    <property type="entry name" value="MFS_trans_sf"/>
</dbReference>
<dbReference type="AlphaFoldDB" id="A0A2T0MBQ1"/>
<accession>A0A2T0MBQ1</accession>
<evidence type="ECO:0000256" key="4">
    <source>
        <dbReference type="ARBA" id="ARBA00022989"/>
    </source>
</evidence>
<keyword evidence="3 6" id="KW-0812">Transmembrane</keyword>
<feature type="transmembrane region" description="Helical" evidence="6">
    <location>
        <begin position="184"/>
        <end position="204"/>
    </location>
</feature>
<reference evidence="8 9" key="1">
    <citation type="submission" date="2018-03" db="EMBL/GenBank/DDBJ databases">
        <title>Genomic Encyclopedia of Archaeal and Bacterial Type Strains, Phase II (KMG-II): from individual species to whole genera.</title>
        <authorList>
            <person name="Goeker M."/>
        </authorList>
    </citation>
    <scope>NUCLEOTIDE SEQUENCE [LARGE SCALE GENOMIC DNA]</scope>
    <source>
        <strain evidence="8 9">DSM 25027</strain>
    </source>
</reference>
<gene>
    <name evidence="8" type="ORF">CLV81_3339</name>
</gene>
<name>A0A2T0MBQ1_9FLAO</name>
<feature type="transmembrane region" description="Helical" evidence="6">
    <location>
        <begin position="273"/>
        <end position="291"/>
    </location>
</feature>
<feature type="domain" description="Major facilitator superfamily (MFS) profile" evidence="7">
    <location>
        <begin position="13"/>
        <end position="412"/>
    </location>
</feature>
<organism evidence="8 9">
    <name type="scientific">Flagellimonas meridianipacifica</name>
    <dbReference type="NCBI Taxonomy" id="1080225"/>
    <lineage>
        <taxon>Bacteria</taxon>
        <taxon>Pseudomonadati</taxon>
        <taxon>Bacteroidota</taxon>
        <taxon>Flavobacteriia</taxon>
        <taxon>Flavobacteriales</taxon>
        <taxon>Flavobacteriaceae</taxon>
        <taxon>Flagellimonas</taxon>
    </lineage>
</organism>
<evidence type="ECO:0000256" key="6">
    <source>
        <dbReference type="SAM" id="Phobius"/>
    </source>
</evidence>
<feature type="transmembrane region" description="Helical" evidence="6">
    <location>
        <begin position="231"/>
        <end position="253"/>
    </location>
</feature>
<evidence type="ECO:0000256" key="2">
    <source>
        <dbReference type="ARBA" id="ARBA00022475"/>
    </source>
</evidence>
<evidence type="ECO:0000313" key="8">
    <source>
        <dbReference type="EMBL" id="PRX54934.1"/>
    </source>
</evidence>
<dbReference type="InterPro" id="IPR020846">
    <property type="entry name" value="MFS_dom"/>
</dbReference>
<comment type="subcellular location">
    <subcellularLocation>
        <location evidence="1">Cell inner membrane</location>
        <topology evidence="1">Multi-pass membrane protein</topology>
    </subcellularLocation>
</comment>
<keyword evidence="2" id="KW-1003">Cell membrane</keyword>
<dbReference type="InterPro" id="IPR050375">
    <property type="entry name" value="MFS_TsgA-like"/>
</dbReference>
<dbReference type="GO" id="GO:0022857">
    <property type="term" value="F:transmembrane transporter activity"/>
    <property type="evidence" value="ECO:0007669"/>
    <property type="project" value="InterPro"/>
</dbReference>
<dbReference type="RefSeq" id="WP_106146428.1">
    <property type="nucleotide sequence ID" value="NZ_PVYX01000002.1"/>
</dbReference>
<proteinExistence type="predicted"/>
<evidence type="ECO:0000313" key="9">
    <source>
        <dbReference type="Proteomes" id="UP000237640"/>
    </source>
</evidence>
<feature type="transmembrane region" description="Helical" evidence="6">
    <location>
        <begin position="134"/>
        <end position="156"/>
    </location>
</feature>